<dbReference type="GO" id="GO:0004803">
    <property type="term" value="F:transposase activity"/>
    <property type="evidence" value="ECO:0007669"/>
    <property type="project" value="InterPro"/>
</dbReference>
<evidence type="ECO:0000313" key="3">
    <source>
        <dbReference type="EMBL" id="QDU28869.1"/>
    </source>
</evidence>
<organism evidence="3 4">
    <name type="scientific">Anatilimnocola aggregata</name>
    <dbReference type="NCBI Taxonomy" id="2528021"/>
    <lineage>
        <taxon>Bacteria</taxon>
        <taxon>Pseudomonadati</taxon>
        <taxon>Planctomycetota</taxon>
        <taxon>Planctomycetia</taxon>
        <taxon>Pirellulales</taxon>
        <taxon>Pirellulaceae</taxon>
        <taxon>Anatilimnocola</taxon>
    </lineage>
</organism>
<dbReference type="PANTHER" id="PTHR37529:SF1">
    <property type="entry name" value="TRANSPOSASE INSG FOR INSERTION SEQUENCE ELEMENT IS4-RELATED"/>
    <property type="match status" value="1"/>
</dbReference>
<accession>A0A517YF71</accession>
<dbReference type="InterPro" id="IPR012337">
    <property type="entry name" value="RNaseH-like_sf"/>
</dbReference>
<dbReference type="Pfam" id="PF01609">
    <property type="entry name" value="DDE_Tnp_1"/>
    <property type="match status" value="1"/>
</dbReference>
<evidence type="ECO:0000259" key="1">
    <source>
        <dbReference type="Pfam" id="PF01609"/>
    </source>
</evidence>
<dbReference type="KEGG" id="aagg:ETAA8_13140"/>
<dbReference type="OrthoDB" id="290144at2"/>
<dbReference type="NCBIfam" id="NF033592">
    <property type="entry name" value="transpos_IS4_1"/>
    <property type="match status" value="1"/>
</dbReference>
<dbReference type="PANTHER" id="PTHR37529">
    <property type="entry name" value="TRANSPOSASE INSG FOR INSERTION SEQUENCE ELEMENT IS4-RELATED"/>
    <property type="match status" value="1"/>
</dbReference>
<proteinExistence type="predicted"/>
<evidence type="ECO:0000313" key="2">
    <source>
        <dbReference type="EMBL" id="QDU26238.1"/>
    </source>
</evidence>
<dbReference type="InterPro" id="IPR047952">
    <property type="entry name" value="Transpos_IS4"/>
</dbReference>
<dbReference type="InterPro" id="IPR002559">
    <property type="entry name" value="Transposase_11"/>
</dbReference>
<evidence type="ECO:0000313" key="4">
    <source>
        <dbReference type="Proteomes" id="UP000315017"/>
    </source>
</evidence>
<gene>
    <name evidence="2" type="ORF">ETAA8_13140</name>
    <name evidence="3" type="ORF">ETAA8_39750</name>
</gene>
<sequence>MVSFRHGRFRQQAKFLCHQFVQDPDLPIGKLLSDESVTQALTAIQGVWLDRVYPPLVTLWVFLTQVLSADHSCRAAVARLIAHRVCRGERPCSAETGAYCQARKRLPEKFFSTLARGAGAALDASVDPSWHWKGRRVYLFDGSTVSMPDTPENQKAYPQNTTQQPGIGFPIARIAAFFSLATGAVIELGICRYAGKGQGEVTLLRQLWDVLCPGDVLLTDRLMANWTNIFLMQQRGLELVARLNKANRKADFRRGKRLGRYDHIVSWRKPSSIRSLDRETYQSLPEFITIRECLIRVAQPGFRTKSIVIVTTLLDPMQTTSDDLGKLYRTRWNVELDLRSLKDTLHMDVLRCKTPELVRKEIWTHILAYNLIRTIMAQAAIQHRIEPRTISFKGTVQTLSAFQSLLLLPDQQSTAARKRIVEQLLDAIVSQRVGDRPDRFEPRLRKRRNKKYDLLMKPRHEVKLAMAKQVREN</sequence>
<dbReference type="SUPFAM" id="SSF53098">
    <property type="entry name" value="Ribonuclease H-like"/>
    <property type="match status" value="1"/>
</dbReference>
<dbReference type="Proteomes" id="UP000315017">
    <property type="component" value="Chromosome"/>
</dbReference>
<dbReference type="KEGG" id="aagg:ETAA8_39750"/>
<name>A0A517YF71_9BACT</name>
<dbReference type="EMBL" id="CP036274">
    <property type="protein sequence ID" value="QDU28869.1"/>
    <property type="molecule type" value="Genomic_DNA"/>
</dbReference>
<feature type="domain" description="Transposase IS4-like" evidence="1">
    <location>
        <begin position="132"/>
        <end position="371"/>
    </location>
</feature>
<keyword evidence="4" id="KW-1185">Reference proteome</keyword>
<dbReference type="GO" id="GO:0003677">
    <property type="term" value="F:DNA binding"/>
    <property type="evidence" value="ECO:0007669"/>
    <property type="project" value="InterPro"/>
</dbReference>
<dbReference type="EMBL" id="CP036274">
    <property type="protein sequence ID" value="QDU26238.1"/>
    <property type="molecule type" value="Genomic_DNA"/>
</dbReference>
<reference evidence="3 4" key="1">
    <citation type="submission" date="2019-02" db="EMBL/GenBank/DDBJ databases">
        <title>Deep-cultivation of Planctomycetes and their phenomic and genomic characterization uncovers novel biology.</title>
        <authorList>
            <person name="Wiegand S."/>
            <person name="Jogler M."/>
            <person name="Boedeker C."/>
            <person name="Pinto D."/>
            <person name="Vollmers J."/>
            <person name="Rivas-Marin E."/>
            <person name="Kohn T."/>
            <person name="Peeters S.H."/>
            <person name="Heuer A."/>
            <person name="Rast P."/>
            <person name="Oberbeckmann S."/>
            <person name="Bunk B."/>
            <person name="Jeske O."/>
            <person name="Meyerdierks A."/>
            <person name="Storesund J.E."/>
            <person name="Kallscheuer N."/>
            <person name="Luecker S."/>
            <person name="Lage O.M."/>
            <person name="Pohl T."/>
            <person name="Merkel B.J."/>
            <person name="Hornburger P."/>
            <person name="Mueller R.-W."/>
            <person name="Bruemmer F."/>
            <person name="Labrenz M."/>
            <person name="Spormann A.M."/>
            <person name="Op den Camp H."/>
            <person name="Overmann J."/>
            <person name="Amann R."/>
            <person name="Jetten M.S.M."/>
            <person name="Mascher T."/>
            <person name="Medema M.H."/>
            <person name="Devos D.P."/>
            <person name="Kaster A.-K."/>
            <person name="Ovreas L."/>
            <person name="Rohde M."/>
            <person name="Galperin M.Y."/>
            <person name="Jogler C."/>
        </authorList>
    </citation>
    <scope>NUCLEOTIDE SEQUENCE [LARGE SCALE GENOMIC DNA]</scope>
    <source>
        <strain evidence="3 4">ETA_A8</strain>
    </source>
</reference>
<protein>
    <submittedName>
        <fullName evidence="3">Transposase DDE domain protein</fullName>
    </submittedName>
</protein>
<dbReference type="RefSeq" id="WP_145086486.1">
    <property type="nucleotide sequence ID" value="NZ_CP036274.1"/>
</dbReference>
<dbReference type="AlphaFoldDB" id="A0A517YF71"/>
<dbReference type="GO" id="GO:0006313">
    <property type="term" value="P:DNA transposition"/>
    <property type="evidence" value="ECO:0007669"/>
    <property type="project" value="InterPro"/>
</dbReference>